<accession>A0A0B6S6Y8</accession>
<dbReference type="Gene3D" id="3.10.490.10">
    <property type="entry name" value="Gamma-glutamyl cyclotransferase-like"/>
    <property type="match status" value="1"/>
</dbReference>
<feature type="domain" description="Allophanate hydrolase C-terminal" evidence="2">
    <location>
        <begin position="476"/>
        <end position="598"/>
    </location>
</feature>
<evidence type="ECO:0000259" key="2">
    <source>
        <dbReference type="Pfam" id="PF21986"/>
    </source>
</evidence>
<dbReference type="PANTHER" id="PTHR11895">
    <property type="entry name" value="TRANSAMIDASE"/>
    <property type="match status" value="1"/>
</dbReference>
<dbReference type="GO" id="GO:0004039">
    <property type="term" value="F:allophanate hydrolase activity"/>
    <property type="evidence" value="ECO:0007669"/>
    <property type="project" value="UniProtKB-EC"/>
</dbReference>
<name>A0A0B6S6Y8_BURPL</name>
<dbReference type="PANTHER" id="PTHR11895:SF169">
    <property type="entry name" value="GLUTAMYL-TRNA(GLN) AMIDOTRANSFERASE"/>
    <property type="match status" value="1"/>
</dbReference>
<dbReference type="Pfam" id="PF01425">
    <property type="entry name" value="Amidase"/>
    <property type="match status" value="1"/>
</dbReference>
<dbReference type="InterPro" id="IPR023631">
    <property type="entry name" value="Amidase_dom"/>
</dbReference>
<dbReference type="SUPFAM" id="SSF75304">
    <property type="entry name" value="Amidase signature (AS) enzymes"/>
    <property type="match status" value="1"/>
</dbReference>
<dbReference type="EMBL" id="CP002581">
    <property type="protein sequence ID" value="AJK49060.1"/>
    <property type="molecule type" value="Genomic_DNA"/>
</dbReference>
<dbReference type="NCBIfam" id="TIGR02713">
    <property type="entry name" value="allophanate_hyd"/>
    <property type="match status" value="1"/>
</dbReference>
<keyword evidence="4" id="KW-1185">Reference proteome</keyword>
<evidence type="ECO:0000313" key="3">
    <source>
        <dbReference type="EMBL" id="AJK49060.1"/>
    </source>
</evidence>
<proteinExistence type="predicted"/>
<keyword evidence="3" id="KW-0378">Hydrolase</keyword>
<gene>
    <name evidence="3" type="ORF">BGL_2c09820</name>
</gene>
<dbReference type="Pfam" id="PF21986">
    <property type="entry name" value="AH_C"/>
    <property type="match status" value="1"/>
</dbReference>
<dbReference type="NCBIfam" id="NF006043">
    <property type="entry name" value="PRK08186.1"/>
    <property type="match status" value="1"/>
</dbReference>
<dbReference type="KEGG" id="bgp:BGL_2c09820"/>
<dbReference type="HOGENOM" id="CLU_009600_0_1_4"/>
<reference evidence="3 4" key="2">
    <citation type="journal article" date="2016" name="Appl. Microbiol. Biotechnol.">
        <title>Mutations improving production and secretion of extracellular lipase by Burkholderia glumae PG1.</title>
        <authorList>
            <person name="Knapp A."/>
            <person name="Voget S."/>
            <person name="Gao R."/>
            <person name="Zaburannyi N."/>
            <person name="Krysciak D."/>
            <person name="Breuer M."/>
            <person name="Hauer B."/>
            <person name="Streit W.R."/>
            <person name="Muller R."/>
            <person name="Daniel R."/>
            <person name="Jaeger K.E."/>
        </authorList>
    </citation>
    <scope>NUCLEOTIDE SEQUENCE [LARGE SCALE GENOMIC DNA]</scope>
    <source>
        <strain evidence="3 4">PG1</strain>
    </source>
</reference>
<evidence type="ECO:0000259" key="1">
    <source>
        <dbReference type="Pfam" id="PF01425"/>
    </source>
</evidence>
<feature type="domain" description="Amidase" evidence="1">
    <location>
        <begin position="51"/>
        <end position="436"/>
    </location>
</feature>
<dbReference type="InterPro" id="IPR053844">
    <property type="entry name" value="AH_C"/>
</dbReference>
<dbReference type="InterPro" id="IPR000120">
    <property type="entry name" value="Amidase"/>
</dbReference>
<dbReference type="AlphaFoldDB" id="A0A0B6S6Y8"/>
<reference evidence="4" key="1">
    <citation type="submission" date="2011-03" db="EMBL/GenBank/DDBJ databases">
        <authorList>
            <person name="Voget S."/>
            <person name="Streit W.R."/>
            <person name="Jaeger K.E."/>
            <person name="Daniel R."/>
        </authorList>
    </citation>
    <scope>NUCLEOTIDE SEQUENCE [LARGE SCALE GENOMIC DNA]</scope>
    <source>
        <strain evidence="4">PG1</strain>
    </source>
</reference>
<dbReference type="Gene3D" id="3.90.1300.10">
    <property type="entry name" value="Amidase signature (AS) domain"/>
    <property type="match status" value="1"/>
</dbReference>
<dbReference type="Proteomes" id="UP000031838">
    <property type="component" value="Chromosome 2"/>
</dbReference>
<sequence length="609" mass="64098">MRGWTISDWLAAYRDGARPAELLGALLATLRDDDTAWISRAAPEVLAQQLQRLDVLLADAGGDIGRLPLYGVPFAAKDNIDVAGFETTAGCPAFAYRPGAHATVVERLMAAGAIAIGKTNLDQFAAGLVGVRSPYGIPPNAFDPAYVSGGSSSGSATVVARGLVPFSLGTDTAGSGRVPAGLNNIVGLKPTRGALSNAGVVPACRTLDCVSVFATTVDDALRVYDLTAAPDVHDGLSRTAPADAHAWQLPAAPRFGIPAEPEFFGDALAERAFHAAIARLRARGATCVPIDFSVFDRVTALLYHGPWIAERYAAIREFARDHEAQIHEVVRDIIFKARDFSAADAFDGIYRLADLKREAGAMLAQCDALVVPTAPTHYRIADLLADPVQLNSNLGKYTNFVNLLDLSAISVPANLREDGLPSGITLIGDAWRERALAGFAQAWHQDTGLTRGATGLPIVAATAAPRPAAVPDTGMVRVAVVGAHLRGMPLNHELTSRHARFVEATTTSPDYRLYALAGTTPPKPGLARSRSGASIKVELWDLSIAGFGSFVAGIPTPLGIGTLTLADGRQVKGFICEPHALADARDITEFGGWASYLASQSGAQAASRF</sequence>
<dbReference type="EC" id="3.5.1.54" evidence="3"/>
<evidence type="ECO:0000313" key="4">
    <source>
        <dbReference type="Proteomes" id="UP000031838"/>
    </source>
</evidence>
<dbReference type="InterPro" id="IPR014085">
    <property type="entry name" value="Allophanate_hydrolase"/>
</dbReference>
<dbReference type="RefSeq" id="WP_042627589.1">
    <property type="nucleotide sequence ID" value="NZ_CP002581.1"/>
</dbReference>
<dbReference type="Gene3D" id="1.20.58.1700">
    <property type="match status" value="1"/>
</dbReference>
<organism evidence="3 4">
    <name type="scientific">Burkholderia plantarii</name>
    <dbReference type="NCBI Taxonomy" id="41899"/>
    <lineage>
        <taxon>Bacteria</taxon>
        <taxon>Pseudomonadati</taxon>
        <taxon>Pseudomonadota</taxon>
        <taxon>Betaproteobacteria</taxon>
        <taxon>Burkholderiales</taxon>
        <taxon>Burkholderiaceae</taxon>
        <taxon>Burkholderia</taxon>
    </lineage>
</organism>
<dbReference type="InterPro" id="IPR036928">
    <property type="entry name" value="AS_sf"/>
</dbReference>
<protein>
    <submittedName>
        <fullName evidence="3">Allophanate hydrolase</fullName>
        <ecNumber evidence="3">3.5.1.54</ecNumber>
    </submittedName>
</protein>